<keyword evidence="3" id="KW-1185">Reference proteome</keyword>
<dbReference type="Pfam" id="PF09839">
    <property type="entry name" value="DUF2066"/>
    <property type="match status" value="1"/>
</dbReference>
<organism evidence="2 3">
    <name type="scientific">Microvirga thermotolerans</name>
    <dbReference type="NCBI Taxonomy" id="2651334"/>
    <lineage>
        <taxon>Bacteria</taxon>
        <taxon>Pseudomonadati</taxon>
        <taxon>Pseudomonadota</taxon>
        <taxon>Alphaproteobacteria</taxon>
        <taxon>Hyphomicrobiales</taxon>
        <taxon>Methylobacteriaceae</taxon>
        <taxon>Microvirga</taxon>
    </lineage>
</organism>
<evidence type="ECO:0000256" key="1">
    <source>
        <dbReference type="SAM" id="SignalP"/>
    </source>
</evidence>
<dbReference type="RefSeq" id="WP_152585412.1">
    <property type="nucleotide sequence ID" value="NZ_CP045423.1"/>
</dbReference>
<protein>
    <submittedName>
        <fullName evidence="2">DUF2066 domain-containing protein</fullName>
    </submittedName>
</protein>
<evidence type="ECO:0000313" key="3">
    <source>
        <dbReference type="Proteomes" id="UP000325614"/>
    </source>
</evidence>
<gene>
    <name evidence="2" type="ORF">GDR74_05770</name>
</gene>
<name>A0A5P9JT05_9HYPH</name>
<proteinExistence type="predicted"/>
<reference evidence="2 3" key="1">
    <citation type="submission" date="2019-10" db="EMBL/GenBank/DDBJ databases">
        <title>Isolation, Identification of Microvirga thermotolerans HR1, a novel thermophilic bacterium and Comparative Genomics of the genus Microvirga.</title>
        <authorList>
            <person name="Li J."/>
            <person name="Zhang W."/>
            <person name="Lin M."/>
            <person name="Wang J."/>
        </authorList>
    </citation>
    <scope>NUCLEOTIDE SEQUENCE [LARGE SCALE GENOMIC DNA]</scope>
    <source>
        <strain evidence="2 3">HR1</strain>
    </source>
</reference>
<dbReference type="AlphaFoldDB" id="A0A5P9JT05"/>
<keyword evidence="1" id="KW-0732">Signal</keyword>
<dbReference type="EMBL" id="CP045423">
    <property type="protein sequence ID" value="QFU15767.1"/>
    <property type="molecule type" value="Genomic_DNA"/>
</dbReference>
<dbReference type="KEGG" id="mico:GDR74_05770"/>
<dbReference type="InterPro" id="IPR018642">
    <property type="entry name" value="DUF2066"/>
</dbReference>
<dbReference type="Proteomes" id="UP000325614">
    <property type="component" value="Chromosome"/>
</dbReference>
<feature type="signal peptide" evidence="1">
    <location>
        <begin position="1"/>
        <end position="35"/>
    </location>
</feature>
<feature type="chain" id="PRO_5024822517" evidence="1">
    <location>
        <begin position="36"/>
        <end position="285"/>
    </location>
</feature>
<sequence length="285" mass="30938">MRPHSTRPHSMRLHSLRRHALAFALCLLAAAPAAARIAVEDLYRGQAITTGQMPENRGPAFARTFVDVLVKVSGDPALMEDPRVEKEAAQAASYVRAFRYRDRLEGKPIHDEQGTRDRPHDLTVDFDPPKIDAFLESLGRKPWDGNRPVLAVLLAVRIGGNDYVLAADAERGRDQRDAFAAASRRIGVPVVIPAEAVLAEGSVTAAALRGHGPSDPDAVARAAGADHPLVGTMDFSDADHGWVVTWRLRSGGRETTWQVRGVNFDEAFRNGLRGSARVLSGNGHP</sequence>
<evidence type="ECO:0000313" key="2">
    <source>
        <dbReference type="EMBL" id="QFU15767.1"/>
    </source>
</evidence>
<accession>A0A5P9JT05</accession>